<proteinExistence type="predicted"/>
<name>A0A1I7VT02_LOALO</name>
<evidence type="ECO:0000313" key="2">
    <source>
        <dbReference type="WBParaSite" id="EN70_5963"/>
    </source>
</evidence>
<protein>
    <submittedName>
        <fullName evidence="2">ABC transmembrane type-1 domain-containing protein</fullName>
    </submittedName>
</protein>
<sequence length="136" mass="15909">MGAVATLKRYEDESLRNLRSKGEFASELSQQEREESVQAAQRATVKLIQLQLPMFSGILETGEHSAAALKQWYITRTFQTSRNSIISFRAQEMKHYKQLMDTRLRQRITILFERYLWRNTVIRILSQVCFATVFSS</sequence>
<dbReference type="AlphaFoldDB" id="A0A1I7VT02"/>
<dbReference type="Proteomes" id="UP000095285">
    <property type="component" value="Unassembled WGS sequence"/>
</dbReference>
<keyword evidence="1" id="KW-1185">Reference proteome</keyword>
<evidence type="ECO:0000313" key="1">
    <source>
        <dbReference type="Proteomes" id="UP000095285"/>
    </source>
</evidence>
<accession>A0A1I7VT02</accession>
<reference evidence="2" key="2">
    <citation type="submission" date="2016-11" db="UniProtKB">
        <authorList>
            <consortium name="WormBaseParasite"/>
        </authorList>
    </citation>
    <scope>IDENTIFICATION</scope>
</reference>
<organism evidence="1 2">
    <name type="scientific">Loa loa</name>
    <name type="common">Eye worm</name>
    <name type="synonym">Filaria loa</name>
    <dbReference type="NCBI Taxonomy" id="7209"/>
    <lineage>
        <taxon>Eukaryota</taxon>
        <taxon>Metazoa</taxon>
        <taxon>Ecdysozoa</taxon>
        <taxon>Nematoda</taxon>
        <taxon>Chromadorea</taxon>
        <taxon>Rhabditida</taxon>
        <taxon>Spirurina</taxon>
        <taxon>Spiruromorpha</taxon>
        <taxon>Filarioidea</taxon>
        <taxon>Onchocercidae</taxon>
        <taxon>Loa</taxon>
    </lineage>
</organism>
<dbReference type="WBParaSite" id="EN70_5963">
    <property type="protein sequence ID" value="EN70_5963"/>
    <property type="gene ID" value="EN70_5963"/>
</dbReference>
<reference evidence="1" key="1">
    <citation type="submission" date="2012-04" db="EMBL/GenBank/DDBJ databases">
        <title>The Genome Sequence of Loa loa.</title>
        <authorList>
            <consortium name="The Broad Institute Genome Sequencing Platform"/>
            <consortium name="Broad Institute Genome Sequencing Center for Infectious Disease"/>
            <person name="Nutman T.B."/>
            <person name="Fink D.L."/>
            <person name="Russ C."/>
            <person name="Young S."/>
            <person name="Zeng Q."/>
            <person name="Gargeya S."/>
            <person name="Alvarado L."/>
            <person name="Berlin A."/>
            <person name="Chapman S.B."/>
            <person name="Chen Z."/>
            <person name="Freedman E."/>
            <person name="Gellesch M."/>
            <person name="Goldberg J."/>
            <person name="Griggs A."/>
            <person name="Gujja S."/>
            <person name="Heilman E.R."/>
            <person name="Heiman D."/>
            <person name="Howarth C."/>
            <person name="Mehta T."/>
            <person name="Neiman D."/>
            <person name="Pearson M."/>
            <person name="Roberts A."/>
            <person name="Saif S."/>
            <person name="Shea T."/>
            <person name="Shenoy N."/>
            <person name="Sisk P."/>
            <person name="Stolte C."/>
            <person name="Sykes S."/>
            <person name="White J."/>
            <person name="Yandava C."/>
            <person name="Haas B."/>
            <person name="Henn M.R."/>
            <person name="Nusbaum C."/>
            <person name="Birren B."/>
        </authorList>
    </citation>
    <scope>NUCLEOTIDE SEQUENCE [LARGE SCALE GENOMIC DNA]</scope>
</reference>